<dbReference type="AlphaFoldDB" id="A0A0M0C192"/>
<comment type="caution">
    <text evidence="3">The sequence shown here is derived from an EMBL/GenBank/DDBJ whole genome shotgun (WGS) entry which is preliminary data.</text>
</comment>
<dbReference type="SUPFAM" id="SSF117281">
    <property type="entry name" value="Kelch motif"/>
    <property type="match status" value="1"/>
</dbReference>
<keyword evidence="1" id="KW-0880">Kelch repeat</keyword>
<organism evidence="3 4">
    <name type="scientific">miscellaneous Crenarchaeota group-1 archaeon SG8-32-1</name>
    <dbReference type="NCBI Taxonomy" id="1685124"/>
    <lineage>
        <taxon>Archaea</taxon>
        <taxon>Candidatus Bathyarchaeota</taxon>
        <taxon>MCG-1</taxon>
    </lineage>
</organism>
<evidence type="ECO:0000313" key="4">
    <source>
        <dbReference type="Proteomes" id="UP000037237"/>
    </source>
</evidence>
<name>A0A0M0C192_9ARCH</name>
<evidence type="ECO:0008006" key="5">
    <source>
        <dbReference type="Google" id="ProtNLM"/>
    </source>
</evidence>
<dbReference type="SMART" id="SM00612">
    <property type="entry name" value="Kelch"/>
    <property type="match status" value="4"/>
</dbReference>
<dbReference type="InterPro" id="IPR006652">
    <property type="entry name" value="Kelch_1"/>
</dbReference>
<gene>
    <name evidence="3" type="ORF">AC477_00280</name>
</gene>
<keyword evidence="2" id="KW-0677">Repeat</keyword>
<dbReference type="Gene3D" id="2.120.10.80">
    <property type="entry name" value="Kelch-type beta propeller"/>
    <property type="match status" value="2"/>
</dbReference>
<reference evidence="3 4" key="1">
    <citation type="submission" date="2015-06" db="EMBL/GenBank/DDBJ databases">
        <title>New insights into the roles of widespread benthic archaea in carbon and nitrogen cycling.</title>
        <authorList>
            <person name="Lazar C.S."/>
            <person name="Baker B.J."/>
            <person name="Seitz K.W."/>
            <person name="Hyde A.S."/>
            <person name="Dick G.J."/>
            <person name="Hinrichs K.-U."/>
            <person name="Teske A.P."/>
        </authorList>
    </citation>
    <scope>NUCLEOTIDE SEQUENCE [LARGE SCALE GENOMIC DNA]</scope>
    <source>
        <strain evidence="3">SG8-32-1</strain>
    </source>
</reference>
<dbReference type="InterPro" id="IPR015915">
    <property type="entry name" value="Kelch-typ_b-propeller"/>
</dbReference>
<sequence length="339" mass="37288">MGKKKMKKSKSIYAVLFVSCLFFTTFSLPYVLAAEDYWVSKTSMNEARAYLGIEVVNGKIFAIGGDQGSIIGNVMNAVGMTSQTTNILEEYVPSLDKWTLKTPMPTARARFGTAVYENKIYCIGGYSATIDNETNYFDLHINEVYDPTTDTWETKASLTTARHCPATNMVNGKIYVIGGYSITSHSILNINEVYDPASNTWATRSPPPLQIGSSASVVLDNKIYTLGQNSSSWDIFIQVYDPATDIWIIKGSTPVSSFASAALTSGLSAPQRIYFFDENRTDVYNPVDDSWVEGTPAQTARPVAGAAVIDDLIYVVGGRTGQWGYMTFMYPSALVEQYS</sequence>
<dbReference type="Pfam" id="PF24681">
    <property type="entry name" value="Kelch_KLHDC2_KLHL20_DRC7"/>
    <property type="match status" value="1"/>
</dbReference>
<protein>
    <recommendedName>
        <fullName evidence="5">Galactose oxidase</fullName>
    </recommendedName>
</protein>
<dbReference type="EMBL" id="LFWU01000004">
    <property type="protein sequence ID" value="KON34608.1"/>
    <property type="molecule type" value="Genomic_DNA"/>
</dbReference>
<dbReference type="PANTHER" id="PTHR46344:SF27">
    <property type="entry name" value="KELCH REPEAT SUPERFAMILY PROTEIN"/>
    <property type="match status" value="1"/>
</dbReference>
<dbReference type="PANTHER" id="PTHR46344">
    <property type="entry name" value="OS02G0202900 PROTEIN"/>
    <property type="match status" value="1"/>
</dbReference>
<dbReference type="Proteomes" id="UP000037237">
    <property type="component" value="Unassembled WGS sequence"/>
</dbReference>
<accession>A0A0M0C192</accession>
<evidence type="ECO:0000256" key="2">
    <source>
        <dbReference type="ARBA" id="ARBA00022737"/>
    </source>
</evidence>
<proteinExistence type="predicted"/>
<evidence type="ECO:0000256" key="1">
    <source>
        <dbReference type="ARBA" id="ARBA00022441"/>
    </source>
</evidence>
<feature type="non-terminal residue" evidence="3">
    <location>
        <position position="339"/>
    </location>
</feature>
<evidence type="ECO:0000313" key="3">
    <source>
        <dbReference type="EMBL" id="KON34608.1"/>
    </source>
</evidence>